<organism evidence="1 2">
    <name type="scientific">Lasiodiplodia mahajangana</name>
    <dbReference type="NCBI Taxonomy" id="1108764"/>
    <lineage>
        <taxon>Eukaryota</taxon>
        <taxon>Fungi</taxon>
        <taxon>Dikarya</taxon>
        <taxon>Ascomycota</taxon>
        <taxon>Pezizomycotina</taxon>
        <taxon>Dothideomycetes</taxon>
        <taxon>Dothideomycetes incertae sedis</taxon>
        <taxon>Botryosphaeriales</taxon>
        <taxon>Botryosphaeriaceae</taxon>
        <taxon>Lasiodiplodia</taxon>
    </lineage>
</organism>
<accession>A0ACC2IYA3</accession>
<evidence type="ECO:0000313" key="1">
    <source>
        <dbReference type="EMBL" id="KAJ8120216.1"/>
    </source>
</evidence>
<gene>
    <name evidence="1" type="ORF">O1611_g10423</name>
</gene>
<dbReference type="EMBL" id="JAPUUL010004161">
    <property type="protein sequence ID" value="KAJ8120216.1"/>
    <property type="molecule type" value="Genomic_DNA"/>
</dbReference>
<comment type="caution">
    <text evidence="1">The sequence shown here is derived from an EMBL/GenBank/DDBJ whole genome shotgun (WGS) entry which is preliminary data.</text>
</comment>
<reference evidence="1" key="1">
    <citation type="submission" date="2022-12" db="EMBL/GenBank/DDBJ databases">
        <title>Genome Sequence of Lasiodiplodia mahajangana.</title>
        <authorList>
            <person name="Buettner E."/>
        </authorList>
    </citation>
    <scope>NUCLEOTIDE SEQUENCE</scope>
    <source>
        <strain evidence="1">VT137</strain>
    </source>
</reference>
<proteinExistence type="predicted"/>
<sequence length="384" mass="43844">MTTTTATTLDAVPSPDLALAKQASALTVQESMPEAGTETKTTQLPPHRSHDPLYNAKRSDPFMFGSRYLDQSDDVFEFNAWDHVETDDAYKEYSEQQFAMQRASPVSEFDKNRFNSDPARFWNLFYKNNTDNFFKNRKWLQQEFPVLHTVTAEDAGPKVVLEVGAGAGNTAFPILAHNKNSMLKLHACDFSKKAVEVMRSHAEYNTELMQADVWDVASEELPPGVQENSVDVVLMIFIFSALSPLQWNQAVRNIHRVLKPGGQVCFRDYGRGDLAQVRFKKGRYLEENFYIRGDGTRVYFFERDELARIWSGVSDETIASESKEGASEATPESPAHKPAAITREESQLFNIEELGVDRRLLVNRAKKLKMYRCWMQGRFRKKID</sequence>
<dbReference type="Proteomes" id="UP001153332">
    <property type="component" value="Unassembled WGS sequence"/>
</dbReference>
<keyword evidence="2" id="KW-1185">Reference proteome</keyword>
<name>A0ACC2IYA3_9PEZI</name>
<evidence type="ECO:0000313" key="2">
    <source>
        <dbReference type="Proteomes" id="UP001153332"/>
    </source>
</evidence>
<protein>
    <submittedName>
        <fullName evidence="1">Uncharacterized protein</fullName>
    </submittedName>
</protein>